<evidence type="ECO:0007829" key="8">
    <source>
        <dbReference type="PDB" id="8BN7"/>
    </source>
</evidence>
<feature type="signal peptide" evidence="4">
    <location>
        <begin position="1"/>
        <end position="27"/>
    </location>
</feature>
<dbReference type="EMBL" id="CP000934">
    <property type="protein sequence ID" value="ACE83249.1"/>
    <property type="molecule type" value="Genomic_DNA"/>
</dbReference>
<gene>
    <name evidence="6" type="primary">cel5C</name>
    <name evidence="6" type="ordered locus">CJA_3369</name>
</gene>
<dbReference type="PANTHER" id="PTHR34142:SF1">
    <property type="entry name" value="GLYCOSIDE HYDROLASE FAMILY 5 DOMAIN-CONTAINING PROTEIN"/>
    <property type="match status" value="1"/>
</dbReference>
<keyword evidence="4" id="KW-0732">Signal</keyword>
<dbReference type="PDB" id="8BQB">
    <property type="method" value="X-ray"/>
    <property type="resolution" value="2.70 A"/>
    <property type="chains" value="A/B/C=28-364"/>
</dbReference>
<keyword evidence="2 3" id="KW-0326">Glycosidase</keyword>
<dbReference type="GO" id="GO:0008810">
    <property type="term" value="F:cellulase activity"/>
    <property type="evidence" value="ECO:0007669"/>
    <property type="project" value="UniProtKB-EC"/>
</dbReference>
<protein>
    <submittedName>
        <fullName evidence="6">Cellulase, putative, cel5C</fullName>
        <ecNumber evidence="6">3.2.1.4</ecNumber>
    </submittedName>
</protein>
<keyword evidence="7" id="KW-1185">Reference proteome</keyword>
<proteinExistence type="evidence at protein level"/>
<evidence type="ECO:0000259" key="5">
    <source>
        <dbReference type="Pfam" id="PF00150"/>
    </source>
</evidence>
<feature type="chain" id="PRO_5002796495" evidence="4">
    <location>
        <begin position="28"/>
        <end position="364"/>
    </location>
</feature>
<reference evidence="8 9" key="2">
    <citation type="journal article" date="2023" name="ACS Cent. Sci.">
        <title>A Multiplexing Activity-Based Protein-Profiling Platform for Dissection of a Native Bacterial Xyloglucan-Degrading System.</title>
        <authorList>
            <person name="McGregor N.G.S."/>
            <person name="de Boer C."/>
            <person name="Foucart Q.P.O."/>
            <person name="Beenakker T."/>
            <person name="Offen W.A."/>
            <person name="Codee J.D.C."/>
            <person name="Willems L.I."/>
            <person name="Overkleeft H.S."/>
            <person name="Davies G.J."/>
        </authorList>
    </citation>
    <scope>X-RAY CRYSTALLOGRAPHY (2.18 ANGSTROMS) OF 28-364</scope>
</reference>
<dbReference type="KEGG" id="cja:CJA_3369"/>
<dbReference type="PDB" id="8BN7">
    <property type="method" value="X-ray"/>
    <property type="resolution" value="2.18 A"/>
    <property type="chains" value="AAA/BBB/CCC=28-364"/>
</dbReference>
<evidence type="ECO:0000256" key="1">
    <source>
        <dbReference type="ARBA" id="ARBA00022801"/>
    </source>
</evidence>
<dbReference type="SUPFAM" id="SSF51445">
    <property type="entry name" value="(Trans)glycosidases"/>
    <property type="match status" value="1"/>
</dbReference>
<dbReference type="RefSeq" id="WP_012488945.1">
    <property type="nucleotide sequence ID" value="NC_010995.1"/>
</dbReference>
<dbReference type="Pfam" id="PF00150">
    <property type="entry name" value="Cellulase"/>
    <property type="match status" value="1"/>
</dbReference>
<dbReference type="Gene3D" id="3.20.20.80">
    <property type="entry name" value="Glycosidases"/>
    <property type="match status" value="1"/>
</dbReference>
<dbReference type="PANTHER" id="PTHR34142">
    <property type="entry name" value="ENDO-BETA-1,4-GLUCANASE A"/>
    <property type="match status" value="1"/>
</dbReference>
<dbReference type="Proteomes" id="UP000001036">
    <property type="component" value="Chromosome"/>
</dbReference>
<accession>B3PF55</accession>
<evidence type="ECO:0000256" key="2">
    <source>
        <dbReference type="ARBA" id="ARBA00023295"/>
    </source>
</evidence>
<evidence type="ECO:0000256" key="4">
    <source>
        <dbReference type="SAM" id="SignalP"/>
    </source>
</evidence>
<dbReference type="InterPro" id="IPR001547">
    <property type="entry name" value="Glyco_hydro_5"/>
</dbReference>
<evidence type="ECO:0007829" key="9">
    <source>
        <dbReference type="PDB" id="8BQB"/>
    </source>
</evidence>
<evidence type="ECO:0000313" key="6">
    <source>
        <dbReference type="EMBL" id="ACE83249.1"/>
    </source>
</evidence>
<dbReference type="InterPro" id="IPR017853">
    <property type="entry name" value="GH"/>
</dbReference>
<reference evidence="6 7" key="1">
    <citation type="journal article" date="2008" name="J. Bacteriol.">
        <title>Insights into plant cell wall degradation from the genome sequence of the soil bacterium Cellvibrio japonicus.</title>
        <authorList>
            <person name="Deboy R.T."/>
            <person name="Mongodin E.F."/>
            <person name="Fouts D.E."/>
            <person name="Tailford L.E."/>
            <person name="Khouri H."/>
            <person name="Emerson J.B."/>
            <person name="Mohamoud Y."/>
            <person name="Watkins K."/>
            <person name="Henrissat B."/>
            <person name="Gilbert H.J."/>
            <person name="Nelson K.E."/>
        </authorList>
    </citation>
    <scope>NUCLEOTIDE SEQUENCE [LARGE SCALE GENOMIC DNA]</scope>
    <source>
        <strain evidence="6 7">Ueda107</strain>
    </source>
</reference>
<sequence>MMMGTIQRLVRIAALVLAPLMASSALADNAWQNTSGWWNAGDVPAFDKRQLSRQLPLIRVDGNRFVDEQGNVQIFRGVSISDPNKLAKDQHFNKKHFDVIRSWGTNVVRIPVHPSAWRERGVKGYLELLDQAITWNNELGMYTIIDWHSMGNLKSEMFQNSMYHTSKGETFDFWRRVSERYNGINSVAFYEIFNEPTVFSGRLGIVSWAEWKAINEEAITIIQAHNPNAISLVAGFNWAYDLREAAANPIERNNVAYVSHPYPQKVGAPYQANWERDFGFMADKYPVFATEIGYQLASDKGAHIPVIDDGSYGPRITDYFAKKGISWVAWVFDPDWSPQMIKSWDYEPTMQGEHFRKVMLKENK</sequence>
<dbReference type="EC" id="3.2.1.4" evidence="6"/>
<keyword evidence="1 3" id="KW-0378">Hydrolase</keyword>
<organism evidence="6 7">
    <name type="scientific">Cellvibrio japonicus (strain Ueda107)</name>
    <name type="common">Pseudomonas fluorescens subsp. cellulosa</name>
    <dbReference type="NCBI Taxonomy" id="498211"/>
    <lineage>
        <taxon>Bacteria</taxon>
        <taxon>Pseudomonadati</taxon>
        <taxon>Pseudomonadota</taxon>
        <taxon>Gammaproteobacteria</taxon>
        <taxon>Cellvibrionales</taxon>
        <taxon>Cellvibrionaceae</taxon>
        <taxon>Cellvibrio</taxon>
    </lineage>
</organism>
<comment type="similarity">
    <text evidence="3">Belongs to the glycosyl hydrolase 5 (cellulase A) family.</text>
</comment>
<dbReference type="eggNOG" id="COG2730">
    <property type="taxonomic scope" value="Bacteria"/>
</dbReference>
<dbReference type="SMR" id="B3PF55"/>
<dbReference type="GO" id="GO:0000272">
    <property type="term" value="P:polysaccharide catabolic process"/>
    <property type="evidence" value="ECO:0007669"/>
    <property type="project" value="InterPro"/>
</dbReference>
<name>B3PF55_CELJU</name>
<feature type="domain" description="Glycoside hydrolase family 5" evidence="5">
    <location>
        <begin position="67"/>
        <end position="333"/>
    </location>
</feature>
<dbReference type="AlphaFoldDB" id="B3PF55"/>
<evidence type="ECO:0000313" key="7">
    <source>
        <dbReference type="Proteomes" id="UP000001036"/>
    </source>
</evidence>
<evidence type="ECO:0000256" key="3">
    <source>
        <dbReference type="RuleBase" id="RU361153"/>
    </source>
</evidence>
<dbReference type="STRING" id="498211.CJA_3369"/>
<dbReference type="HOGENOM" id="CLU_012932_3_0_6"/>
<keyword evidence="8 9" id="KW-0002">3D-structure</keyword>
<dbReference type="CAZy" id="GH5">
    <property type="family name" value="Glycoside Hydrolase Family 5"/>
</dbReference>